<protein>
    <recommendedName>
        <fullName evidence="3">Bifunctional DNA primase/polymerase-like protein</fullName>
    </recommendedName>
</protein>
<dbReference type="EMBL" id="SOCP01000004">
    <property type="protein sequence ID" value="TDV54238.1"/>
    <property type="molecule type" value="Genomic_DNA"/>
</dbReference>
<reference evidence="1 2" key="1">
    <citation type="submission" date="2019-03" db="EMBL/GenBank/DDBJ databases">
        <title>Genomic Encyclopedia of Archaeal and Bacterial Type Strains, Phase II (KMG-II): from individual species to whole genera.</title>
        <authorList>
            <person name="Goeker M."/>
        </authorList>
    </citation>
    <scope>NUCLEOTIDE SEQUENCE [LARGE SCALE GENOMIC DNA]</scope>
    <source>
        <strain evidence="1 2">DSM 45499</strain>
    </source>
</reference>
<accession>A0A4R7VX61</accession>
<dbReference type="RefSeq" id="WP_133903200.1">
    <property type="nucleotide sequence ID" value="NZ_SOCP01000004.1"/>
</dbReference>
<proteinExistence type="predicted"/>
<gene>
    <name evidence="1" type="ORF">CLV71_104709</name>
</gene>
<keyword evidence="2" id="KW-1185">Reference proteome</keyword>
<organism evidence="1 2">
    <name type="scientific">Actinophytocola oryzae</name>
    <dbReference type="NCBI Taxonomy" id="502181"/>
    <lineage>
        <taxon>Bacteria</taxon>
        <taxon>Bacillati</taxon>
        <taxon>Actinomycetota</taxon>
        <taxon>Actinomycetes</taxon>
        <taxon>Pseudonocardiales</taxon>
        <taxon>Pseudonocardiaceae</taxon>
    </lineage>
</organism>
<sequence length="150" mass="16272">MRLSTTDRRQYEALLGESSSPTGRPVVVVGEDLDAIVMPVRFGELVHTQLRLSMLDGPIVVGPDRDHLTFLTQPAATRYPLLPADLRPFRVWLVPSGGVVVLPSGDGAQTWRVPPALRTPPLIWSAVVGTARRVAASCATEWTVPDPRSA</sequence>
<name>A0A4R7VX61_9PSEU</name>
<evidence type="ECO:0000313" key="2">
    <source>
        <dbReference type="Proteomes" id="UP000294927"/>
    </source>
</evidence>
<comment type="caution">
    <text evidence="1">The sequence shown here is derived from an EMBL/GenBank/DDBJ whole genome shotgun (WGS) entry which is preliminary data.</text>
</comment>
<dbReference type="Proteomes" id="UP000294927">
    <property type="component" value="Unassembled WGS sequence"/>
</dbReference>
<evidence type="ECO:0000313" key="1">
    <source>
        <dbReference type="EMBL" id="TDV54238.1"/>
    </source>
</evidence>
<dbReference type="AlphaFoldDB" id="A0A4R7VX61"/>
<dbReference type="OrthoDB" id="4546644at2"/>
<evidence type="ECO:0008006" key="3">
    <source>
        <dbReference type="Google" id="ProtNLM"/>
    </source>
</evidence>